<dbReference type="GO" id="GO:0047372">
    <property type="term" value="F:monoacylglycerol lipase activity"/>
    <property type="evidence" value="ECO:0007669"/>
    <property type="project" value="TreeGrafter"/>
</dbReference>
<organism evidence="1 2">
    <name type="scientific">Asparagus officinalis</name>
    <name type="common">Garden asparagus</name>
    <dbReference type="NCBI Taxonomy" id="4686"/>
    <lineage>
        <taxon>Eukaryota</taxon>
        <taxon>Viridiplantae</taxon>
        <taxon>Streptophyta</taxon>
        <taxon>Embryophyta</taxon>
        <taxon>Tracheophyta</taxon>
        <taxon>Spermatophyta</taxon>
        <taxon>Magnoliopsida</taxon>
        <taxon>Liliopsida</taxon>
        <taxon>Asparagales</taxon>
        <taxon>Asparagaceae</taxon>
        <taxon>Asparagoideae</taxon>
        <taxon>Asparagus</taxon>
    </lineage>
</organism>
<dbReference type="InterPro" id="IPR016035">
    <property type="entry name" value="Acyl_Trfase/lysoPLipase"/>
</dbReference>
<dbReference type="SUPFAM" id="SSF52151">
    <property type="entry name" value="FabD/lysophospholipase-like"/>
    <property type="match status" value="1"/>
</dbReference>
<protein>
    <submittedName>
        <fullName evidence="1">Uncharacterized protein</fullName>
    </submittedName>
</protein>
<gene>
    <name evidence="1" type="ORF">A4U43_C10F14780</name>
</gene>
<dbReference type="EMBL" id="CM007390">
    <property type="protein sequence ID" value="ONK56927.1"/>
    <property type="molecule type" value="Genomic_DNA"/>
</dbReference>
<evidence type="ECO:0000313" key="1">
    <source>
        <dbReference type="EMBL" id="ONK56927.1"/>
    </source>
</evidence>
<dbReference type="OMA" id="IRCEQNY"/>
<dbReference type="AlphaFoldDB" id="A0A5P1E614"/>
<reference evidence="2" key="1">
    <citation type="journal article" date="2017" name="Nat. Commun.">
        <title>The asparagus genome sheds light on the origin and evolution of a young Y chromosome.</title>
        <authorList>
            <person name="Harkess A."/>
            <person name="Zhou J."/>
            <person name="Xu C."/>
            <person name="Bowers J.E."/>
            <person name="Van der Hulst R."/>
            <person name="Ayyampalayam S."/>
            <person name="Mercati F."/>
            <person name="Riccardi P."/>
            <person name="McKain M.R."/>
            <person name="Kakrana A."/>
            <person name="Tang H."/>
            <person name="Ray J."/>
            <person name="Groenendijk J."/>
            <person name="Arikit S."/>
            <person name="Mathioni S.M."/>
            <person name="Nakano M."/>
            <person name="Shan H."/>
            <person name="Telgmann-Rauber A."/>
            <person name="Kanno A."/>
            <person name="Yue Z."/>
            <person name="Chen H."/>
            <person name="Li W."/>
            <person name="Chen Y."/>
            <person name="Xu X."/>
            <person name="Zhang Y."/>
            <person name="Luo S."/>
            <person name="Chen H."/>
            <person name="Gao J."/>
            <person name="Mao Z."/>
            <person name="Pires J.C."/>
            <person name="Luo M."/>
            <person name="Kudrna D."/>
            <person name="Wing R.A."/>
            <person name="Meyers B.C."/>
            <person name="Yi K."/>
            <person name="Kong H."/>
            <person name="Lavrijsen P."/>
            <person name="Sunseri F."/>
            <person name="Falavigna A."/>
            <person name="Ye Y."/>
            <person name="Leebens-Mack J.H."/>
            <person name="Chen G."/>
        </authorList>
    </citation>
    <scope>NUCLEOTIDE SEQUENCE [LARGE SCALE GENOMIC DNA]</scope>
    <source>
        <strain evidence="2">cv. DH0086</strain>
    </source>
</reference>
<accession>A0A5P1E614</accession>
<name>A0A5P1E614_ASPOF</name>
<proteinExistence type="predicted"/>
<evidence type="ECO:0000313" key="2">
    <source>
        <dbReference type="Proteomes" id="UP000243459"/>
    </source>
</evidence>
<keyword evidence="2" id="KW-1185">Reference proteome</keyword>
<dbReference type="PANTHER" id="PTHR32176:SF103">
    <property type="entry name" value="OS08G0376550 PROTEIN"/>
    <property type="match status" value="1"/>
</dbReference>
<dbReference type="GO" id="GO:0004620">
    <property type="term" value="F:phospholipase activity"/>
    <property type="evidence" value="ECO:0007669"/>
    <property type="project" value="TreeGrafter"/>
</dbReference>
<sequence>MGSPPVNIQRSQSSSNLVDIHASTVIQALHSQKNYRRIQDDTLIGSASSVDVSTTENLQNLVQIGKDLLKKPVSRLNSETGRYEPVDGEGTNEEALTRFAEVLSRERRERNADKQM</sequence>
<dbReference type="Gramene" id="ONK56927">
    <property type="protein sequence ID" value="ONK56927"/>
    <property type="gene ID" value="A4U43_C10F14780"/>
</dbReference>
<dbReference type="Proteomes" id="UP000243459">
    <property type="component" value="Chromosome 10"/>
</dbReference>
<dbReference type="PANTHER" id="PTHR32176">
    <property type="entry name" value="XYLOSE ISOMERASE"/>
    <property type="match status" value="1"/>
</dbReference>
<dbReference type="Gene3D" id="3.40.1090.10">
    <property type="entry name" value="Cytosolic phospholipase A2 catalytic domain"/>
    <property type="match status" value="1"/>
</dbReference>